<feature type="region of interest" description="Disordered" evidence="1">
    <location>
        <begin position="546"/>
        <end position="586"/>
    </location>
</feature>
<evidence type="ECO:0000313" key="4">
    <source>
        <dbReference type="Proteomes" id="UP000240904"/>
    </source>
</evidence>
<dbReference type="PANTHER" id="PTHR37533">
    <property type="entry name" value="FLAGELLAR HOOK-LENGTH CONTROL PROTEIN"/>
    <property type="match status" value="1"/>
</dbReference>
<dbReference type="InterPro" id="IPR038610">
    <property type="entry name" value="FliK-like_C_sf"/>
</dbReference>
<dbReference type="EMBL" id="PYMC01000001">
    <property type="protein sequence ID" value="PSW07593.1"/>
    <property type="molecule type" value="Genomic_DNA"/>
</dbReference>
<feature type="compositionally biased region" description="Polar residues" evidence="1">
    <location>
        <begin position="119"/>
        <end position="140"/>
    </location>
</feature>
<dbReference type="OrthoDB" id="1792985at2"/>
<dbReference type="CDD" id="cd17470">
    <property type="entry name" value="T3SS_Flik_C"/>
    <property type="match status" value="1"/>
</dbReference>
<comment type="caution">
    <text evidence="3">The sequence shown here is derived from an EMBL/GenBank/DDBJ whole genome shotgun (WGS) entry which is preliminary data.</text>
</comment>
<dbReference type="InterPro" id="IPR052563">
    <property type="entry name" value="FliK"/>
</dbReference>
<evidence type="ECO:0000259" key="2">
    <source>
        <dbReference type="Pfam" id="PF02120"/>
    </source>
</evidence>
<name>A0A2T3N599_9GAMM</name>
<dbReference type="AlphaFoldDB" id="A0A2T3N599"/>
<dbReference type="Pfam" id="PF02120">
    <property type="entry name" value="Flg_hook"/>
    <property type="match status" value="1"/>
</dbReference>
<reference evidence="3 4" key="1">
    <citation type="submission" date="2018-03" db="EMBL/GenBank/DDBJ databases">
        <title>Whole genome sequencing of Histamine producing bacteria.</title>
        <authorList>
            <person name="Butler K."/>
        </authorList>
    </citation>
    <scope>NUCLEOTIDE SEQUENCE [LARGE SCALE GENOMIC DNA]</scope>
    <source>
        <strain evidence="3 4">DSM 16190</strain>
    </source>
</reference>
<dbReference type="Proteomes" id="UP000240904">
    <property type="component" value="Unassembled WGS sequence"/>
</dbReference>
<feature type="compositionally biased region" description="Low complexity" evidence="1">
    <location>
        <begin position="1"/>
        <end position="15"/>
    </location>
</feature>
<feature type="compositionally biased region" description="Low complexity" evidence="1">
    <location>
        <begin position="567"/>
        <end position="577"/>
    </location>
</feature>
<dbReference type="RefSeq" id="WP_107281746.1">
    <property type="nucleotide sequence ID" value="NZ_PYMC01000001.1"/>
</dbReference>
<feature type="compositionally biased region" description="Polar residues" evidence="1">
    <location>
        <begin position="546"/>
        <end position="559"/>
    </location>
</feature>
<accession>A0A2T3N599</accession>
<keyword evidence="4" id="KW-1185">Reference proteome</keyword>
<proteinExistence type="predicted"/>
<organism evidence="3 4">
    <name type="scientific">Photobacterium lipolyticum</name>
    <dbReference type="NCBI Taxonomy" id="266810"/>
    <lineage>
        <taxon>Bacteria</taxon>
        <taxon>Pseudomonadati</taxon>
        <taxon>Pseudomonadota</taxon>
        <taxon>Gammaproteobacteria</taxon>
        <taxon>Vibrionales</taxon>
        <taxon>Vibrionaceae</taxon>
        <taxon>Photobacterium</taxon>
    </lineage>
</organism>
<feature type="region of interest" description="Disordered" evidence="1">
    <location>
        <begin position="112"/>
        <end position="144"/>
    </location>
</feature>
<evidence type="ECO:0000313" key="3">
    <source>
        <dbReference type="EMBL" id="PSW07593.1"/>
    </source>
</evidence>
<feature type="domain" description="Flagellar hook-length control protein-like C-terminal" evidence="2">
    <location>
        <begin position="475"/>
        <end position="557"/>
    </location>
</feature>
<dbReference type="PANTHER" id="PTHR37533:SF2">
    <property type="entry name" value="FLAGELLAR HOOK-LENGTH CONTROL PROTEIN"/>
    <property type="match status" value="1"/>
</dbReference>
<feature type="region of interest" description="Disordered" evidence="1">
    <location>
        <begin position="1"/>
        <end position="86"/>
    </location>
</feature>
<protein>
    <recommendedName>
        <fullName evidence="2">Flagellar hook-length control protein-like C-terminal domain-containing protein</fullName>
    </recommendedName>
</protein>
<feature type="compositionally biased region" description="Polar residues" evidence="1">
    <location>
        <begin position="36"/>
        <end position="47"/>
    </location>
</feature>
<evidence type="ECO:0000256" key="1">
    <source>
        <dbReference type="SAM" id="MobiDB-lite"/>
    </source>
</evidence>
<dbReference type="Gene3D" id="3.30.750.140">
    <property type="match status" value="1"/>
</dbReference>
<gene>
    <name evidence="3" type="ORF">C9I89_02475</name>
</gene>
<dbReference type="InterPro" id="IPR021136">
    <property type="entry name" value="Flagellar_hook_control-like_C"/>
</dbReference>
<sequence length="607" mass="62597">MNSSSLLSADFSTSLPRASKGKVAAEGKATAESVKGNPQLSSASNGSDRFASELKSVISDEQDTPASAAKKVSSDNVDSENQELDSVSAQNLASEINSDAVSDDVQLAEIKPNAEVSKLSASATESEQISGMQADSQETALDSEGKQQIMADGEELLNRLSAANQQLSEPDSTAGKTLPPDTGGVAATTAMVTGGQDLAGLPLSEADVKNKSELSQEQLANVFAASSAQVTASDSQASEPLPNSEGIDPQVIAGMVVPTAAISAELSTELTQPQQISENIIPQVIAGMAVPTEGELAVEGKVTLPADMLPAEMQTGVDADDTADLNKPSLSTSGLAMGALANTSAVSGAAATPATVVNGTVQAAPVDSAPVIPWTTTQASPLLAGAMVMTAAGSADPISGDTGLMDTAMNSAALAATVDDTTNMNAETKPADLSHQISSLSGQQSINGQAKSEALVQAQSPLQLSKEQAGDQVAERVNMMMSKNLKHVDIRLDPPELGKLQIKLSLNQDQASVQFTVGNQQTRDLIEQAMPRLREMLHQQGLQLAQSTVQQDASRQQFAGQSGQQGGTQQQSGGSHHTGSESEVGHSGSEAIEMFVKQADDRVDYYA</sequence>